<comment type="caution">
    <text evidence="1">The sequence shown here is derived from an EMBL/GenBank/DDBJ whole genome shotgun (WGS) entry which is preliminary data.</text>
</comment>
<protein>
    <submittedName>
        <fullName evidence="1">Uncharacterized protein</fullName>
    </submittedName>
</protein>
<dbReference type="Proteomes" id="UP000006428">
    <property type="component" value="Unassembled WGS sequence"/>
</dbReference>
<dbReference type="EMBL" id="AGVO01000111">
    <property type="protein sequence ID" value="EHI50193.1"/>
    <property type="molecule type" value="Genomic_DNA"/>
</dbReference>
<gene>
    <name evidence="1" type="ORF">IYQ_22815</name>
</gene>
<evidence type="ECO:0000313" key="1">
    <source>
        <dbReference type="EMBL" id="EHI50193.1"/>
    </source>
</evidence>
<reference evidence="1 2" key="1">
    <citation type="journal article" date="2012" name="Front. Microbiol.">
        <title>Draft Genome Sequence of the Virulent Strain 01-B526 of the Fish Pathogen Aeromonas salmonicida.</title>
        <authorList>
            <person name="Charette S.J."/>
            <person name="Brochu F."/>
            <person name="Boyle B."/>
            <person name="Filion G."/>
            <person name="Tanaka K.H."/>
            <person name="Derome N."/>
        </authorList>
    </citation>
    <scope>NUCLEOTIDE SEQUENCE [LARGE SCALE GENOMIC DNA]</scope>
    <source>
        <strain evidence="1 2">01-B526</strain>
    </source>
</reference>
<feature type="non-terminal residue" evidence="1">
    <location>
        <position position="1"/>
    </location>
</feature>
<organism evidence="1 2">
    <name type="scientific">Aeromonas salmonicida subsp. salmonicida 01-B526</name>
    <dbReference type="NCBI Taxonomy" id="1076135"/>
    <lineage>
        <taxon>Bacteria</taxon>
        <taxon>Pseudomonadati</taxon>
        <taxon>Pseudomonadota</taxon>
        <taxon>Gammaproteobacteria</taxon>
        <taxon>Aeromonadales</taxon>
        <taxon>Aeromonadaceae</taxon>
        <taxon>Aeromonas</taxon>
    </lineage>
</organism>
<keyword evidence="2" id="KW-1185">Reference proteome</keyword>
<accession>A0ABN0DTE8</accession>
<evidence type="ECO:0000313" key="2">
    <source>
        <dbReference type="Proteomes" id="UP000006428"/>
    </source>
</evidence>
<sequence length="45" mass="5244">AALQYHINWAKDLEHQQHKSYILTLGQMGPQTALNLIMNLKRKVQ</sequence>
<name>A0ABN0DTE8_AERSS</name>
<proteinExistence type="predicted"/>